<proteinExistence type="predicted"/>
<evidence type="ECO:0000313" key="2">
    <source>
        <dbReference type="Proteomes" id="UP000241462"/>
    </source>
</evidence>
<sequence>MRDRASHMKLQRRTAYVLLYDRNFSSPILFHTFLASAMSCFREKMTLNTVMDASVERADLSSDMAIEDGPMVKTPLPLSRLTPRIFVPSRTATGFGRAA</sequence>
<reference evidence="1 2" key="1">
    <citation type="journal article" date="2018" name="Mycol. Prog.">
        <title>Coniella lustricola, a new species from submerged detritus.</title>
        <authorList>
            <person name="Raudabaugh D.B."/>
            <person name="Iturriaga T."/>
            <person name="Carver A."/>
            <person name="Mondo S."/>
            <person name="Pangilinan J."/>
            <person name="Lipzen A."/>
            <person name="He G."/>
            <person name="Amirebrahimi M."/>
            <person name="Grigoriev I.V."/>
            <person name="Miller A.N."/>
        </authorList>
    </citation>
    <scope>NUCLEOTIDE SEQUENCE [LARGE SCALE GENOMIC DNA]</scope>
    <source>
        <strain evidence="1 2">B22-T-1</strain>
    </source>
</reference>
<gene>
    <name evidence="1" type="ORF">BD289DRAFT_14747</name>
</gene>
<organism evidence="1 2">
    <name type="scientific">Coniella lustricola</name>
    <dbReference type="NCBI Taxonomy" id="2025994"/>
    <lineage>
        <taxon>Eukaryota</taxon>
        <taxon>Fungi</taxon>
        <taxon>Dikarya</taxon>
        <taxon>Ascomycota</taxon>
        <taxon>Pezizomycotina</taxon>
        <taxon>Sordariomycetes</taxon>
        <taxon>Sordariomycetidae</taxon>
        <taxon>Diaporthales</taxon>
        <taxon>Schizoparmaceae</taxon>
        <taxon>Coniella</taxon>
    </lineage>
</organism>
<evidence type="ECO:0000313" key="1">
    <source>
        <dbReference type="EMBL" id="PSR82467.1"/>
    </source>
</evidence>
<accession>A0A2T3A420</accession>
<name>A0A2T3A420_9PEZI</name>
<dbReference type="EMBL" id="KZ678477">
    <property type="protein sequence ID" value="PSR82467.1"/>
    <property type="molecule type" value="Genomic_DNA"/>
</dbReference>
<protein>
    <submittedName>
        <fullName evidence="1">Uncharacterized protein</fullName>
    </submittedName>
</protein>
<dbReference type="Proteomes" id="UP000241462">
    <property type="component" value="Unassembled WGS sequence"/>
</dbReference>
<keyword evidence="2" id="KW-1185">Reference proteome</keyword>
<dbReference type="AlphaFoldDB" id="A0A2T3A420"/>
<dbReference type="InParanoid" id="A0A2T3A420"/>